<dbReference type="AlphaFoldDB" id="A0AAV0G8X3"/>
<dbReference type="Pfam" id="PF12214">
    <property type="entry name" value="TPX2_importin"/>
    <property type="match status" value="1"/>
</dbReference>
<dbReference type="PANTHER" id="PTHR14326:SF15">
    <property type="entry name" value="OS06G0130200 PROTEIN"/>
    <property type="match status" value="1"/>
</dbReference>
<organism evidence="3 4">
    <name type="scientific">Cuscuta epithymum</name>
    <dbReference type="NCBI Taxonomy" id="186058"/>
    <lineage>
        <taxon>Eukaryota</taxon>
        <taxon>Viridiplantae</taxon>
        <taxon>Streptophyta</taxon>
        <taxon>Embryophyta</taxon>
        <taxon>Tracheophyta</taxon>
        <taxon>Spermatophyta</taxon>
        <taxon>Magnoliopsida</taxon>
        <taxon>eudicotyledons</taxon>
        <taxon>Gunneridae</taxon>
        <taxon>Pentapetalae</taxon>
        <taxon>asterids</taxon>
        <taxon>lamiids</taxon>
        <taxon>Solanales</taxon>
        <taxon>Convolvulaceae</taxon>
        <taxon>Cuscuteae</taxon>
        <taxon>Cuscuta</taxon>
        <taxon>Cuscuta subgen. Cuscuta</taxon>
    </lineage>
</organism>
<dbReference type="GO" id="GO:0005819">
    <property type="term" value="C:spindle"/>
    <property type="evidence" value="ECO:0007669"/>
    <property type="project" value="InterPro"/>
</dbReference>
<feature type="compositionally biased region" description="Polar residues" evidence="1">
    <location>
        <begin position="397"/>
        <end position="406"/>
    </location>
</feature>
<protein>
    <recommendedName>
        <fullName evidence="2">TPX2 central domain-containing protein</fullName>
    </recommendedName>
</protein>
<dbReference type="GO" id="GO:0005880">
    <property type="term" value="C:nuclear microtubule"/>
    <property type="evidence" value="ECO:0007669"/>
    <property type="project" value="TreeGrafter"/>
</dbReference>
<keyword evidence="4" id="KW-1185">Reference proteome</keyword>
<reference evidence="3" key="1">
    <citation type="submission" date="2022-07" db="EMBL/GenBank/DDBJ databases">
        <authorList>
            <person name="Macas J."/>
            <person name="Novak P."/>
            <person name="Neumann P."/>
        </authorList>
    </citation>
    <scope>NUCLEOTIDE SEQUENCE</scope>
</reference>
<feature type="region of interest" description="Disordered" evidence="1">
    <location>
        <begin position="307"/>
        <end position="335"/>
    </location>
</feature>
<feature type="compositionally biased region" description="Basic and acidic residues" evidence="1">
    <location>
        <begin position="410"/>
        <end position="419"/>
    </location>
</feature>
<feature type="region of interest" description="Disordered" evidence="1">
    <location>
        <begin position="375"/>
        <end position="428"/>
    </location>
</feature>
<dbReference type="InterPro" id="IPR009675">
    <property type="entry name" value="TPX2_fam"/>
</dbReference>
<dbReference type="InterPro" id="IPR027330">
    <property type="entry name" value="TPX2_central_dom"/>
</dbReference>
<gene>
    <name evidence="3" type="ORF">CEPIT_LOCUS41411</name>
</gene>
<comment type="caution">
    <text evidence="3">The sequence shown here is derived from an EMBL/GenBank/DDBJ whole genome shotgun (WGS) entry which is preliminary data.</text>
</comment>
<dbReference type="GO" id="GO:0090307">
    <property type="term" value="P:mitotic spindle assembly"/>
    <property type="evidence" value="ECO:0007669"/>
    <property type="project" value="TreeGrafter"/>
</dbReference>
<dbReference type="PANTHER" id="PTHR14326">
    <property type="entry name" value="TARGETING PROTEIN FOR XKLP2"/>
    <property type="match status" value="1"/>
</dbReference>
<evidence type="ECO:0000256" key="1">
    <source>
        <dbReference type="SAM" id="MobiDB-lite"/>
    </source>
</evidence>
<dbReference type="GO" id="GO:0060236">
    <property type="term" value="P:regulation of mitotic spindle organization"/>
    <property type="evidence" value="ECO:0007669"/>
    <property type="project" value="InterPro"/>
</dbReference>
<feature type="domain" description="TPX2 central" evidence="2">
    <location>
        <begin position="310"/>
        <end position="469"/>
    </location>
</feature>
<proteinExistence type="predicted"/>
<feature type="region of interest" description="Disordered" evidence="1">
    <location>
        <begin position="149"/>
        <end position="168"/>
    </location>
</feature>
<name>A0AAV0G8X3_9ASTE</name>
<dbReference type="GO" id="GO:0030295">
    <property type="term" value="F:protein kinase activator activity"/>
    <property type="evidence" value="ECO:0007669"/>
    <property type="project" value="TreeGrafter"/>
</dbReference>
<feature type="compositionally biased region" description="Low complexity" evidence="1">
    <location>
        <begin position="384"/>
        <end position="396"/>
    </location>
</feature>
<dbReference type="GO" id="GO:0008017">
    <property type="term" value="F:microtubule binding"/>
    <property type="evidence" value="ECO:0007669"/>
    <property type="project" value="TreeGrafter"/>
</dbReference>
<dbReference type="EMBL" id="CAMAPF010001064">
    <property type="protein sequence ID" value="CAH9144403.1"/>
    <property type="molecule type" value="Genomic_DNA"/>
</dbReference>
<feature type="compositionally biased region" description="Basic and acidic residues" evidence="1">
    <location>
        <begin position="307"/>
        <end position="316"/>
    </location>
</feature>
<sequence>MFTFFHPMKLFCLNCSGRFSGDFVLQEQPKITKEIHVRSQKVEVRLKYSVTVLVFVFSRRGTVSSGEMLDNEMEDMVEYTFTVVEIDLDYEFDAPRHFNFCGGESPVEARAAESWFETAGTYPPSPFVKKLVSSEGNWCGNISADAKPKDADSMSLSESGSDIEDVYETRSSRQVCSTAGDRTGIAPMLASTTMVKFQNLPEVLPTGLTFYNHLLKDNSKAKNKYGGKPSYPRSSTLMKPTASHLAKQNSSHLVGVVRFPNSVRDVAEPKAIVSDNQASKRQKLEGGLLHKVTDTKAQTNFIHKAPKREMTTERSRKFPIPNVPDKPRKETENVTSDVYRFKARPLNRKMFETPSLIPKRSTPQPPQFQEFHLKTSERAKQHKSATSSNVVSNNTNKVLQNSNTGFSFECENKERRKPNITEQVKQEGSLSSNKLKALPLNKKILLSRGDMGVFRNIKKETTVPMEFNFFTEKRGVHHNHSNPPIELFNKLSLACGTQSSAEAPSRLKQPAFITSKGSKENRWAYFQQNCEIKQTDKEKSLGLLAKQIQKFGDRVVNNFRR</sequence>
<evidence type="ECO:0000313" key="3">
    <source>
        <dbReference type="EMBL" id="CAH9144403.1"/>
    </source>
</evidence>
<evidence type="ECO:0000313" key="4">
    <source>
        <dbReference type="Proteomes" id="UP001152523"/>
    </source>
</evidence>
<evidence type="ECO:0000259" key="2">
    <source>
        <dbReference type="Pfam" id="PF12214"/>
    </source>
</evidence>
<accession>A0AAV0G8X3</accession>
<dbReference type="Proteomes" id="UP001152523">
    <property type="component" value="Unassembled WGS sequence"/>
</dbReference>